<evidence type="ECO:0000313" key="12">
    <source>
        <dbReference type="EMBL" id="SHE30291.1"/>
    </source>
</evidence>
<feature type="domain" description="Beta-ketoacyl-[acyl-carrier-protein] synthase III N-terminal" evidence="11">
    <location>
        <begin position="104"/>
        <end position="180"/>
    </location>
</feature>
<feature type="domain" description="Beta-ketoacyl-[acyl-carrier-protein] synthase III C-terminal" evidence="10">
    <location>
        <begin position="218"/>
        <end position="306"/>
    </location>
</feature>
<feature type="active site" evidence="9">
    <location>
        <position position="263"/>
    </location>
</feature>
<comment type="subunit">
    <text evidence="9">Homodimer.</text>
</comment>
<keyword evidence="8 9" id="KW-0012">Acyltransferase</keyword>
<evidence type="ECO:0000256" key="4">
    <source>
        <dbReference type="ARBA" id="ARBA00022679"/>
    </source>
</evidence>
<dbReference type="EMBL" id="FQUL01000002">
    <property type="protein sequence ID" value="SHE30291.1"/>
    <property type="molecule type" value="Genomic_DNA"/>
</dbReference>
<dbReference type="PANTHER" id="PTHR34069">
    <property type="entry name" value="3-OXOACYL-[ACYL-CARRIER-PROTEIN] SYNTHASE 3"/>
    <property type="match status" value="1"/>
</dbReference>
<dbReference type="NCBIfam" id="TIGR00747">
    <property type="entry name" value="fabH"/>
    <property type="match status" value="1"/>
</dbReference>
<evidence type="ECO:0000259" key="10">
    <source>
        <dbReference type="Pfam" id="PF08541"/>
    </source>
</evidence>
<comment type="function">
    <text evidence="9">Catalyzes the condensation reaction of fatty acid synthesis by the addition to an acyl acceptor of two carbons from malonyl-ACP. Catalyzes the first condensation reaction which initiates fatty acid synthesis and may therefore play a role in governing the total rate of fatty acid production. Possesses both acetoacetyl-ACP synthase and acetyl transacylase activities. Its substrate specificity determines the biosynthesis of branched-chain and/or straight-chain of fatty acids.</text>
</comment>
<dbReference type="Pfam" id="PF08541">
    <property type="entry name" value="ACP_syn_III_C"/>
    <property type="match status" value="1"/>
</dbReference>
<comment type="domain">
    <text evidence="9">The last Arg residue of the ACP-binding site is essential for the weak association between ACP/AcpP and FabH.</text>
</comment>
<evidence type="ECO:0000256" key="8">
    <source>
        <dbReference type="ARBA" id="ARBA00023315"/>
    </source>
</evidence>
<dbReference type="PANTHER" id="PTHR34069:SF2">
    <property type="entry name" value="BETA-KETOACYL-[ACYL-CARRIER-PROTEIN] SYNTHASE III"/>
    <property type="match status" value="1"/>
</dbReference>
<evidence type="ECO:0000256" key="6">
    <source>
        <dbReference type="ARBA" id="ARBA00023098"/>
    </source>
</evidence>
<dbReference type="AlphaFoldDB" id="A0A1M4SDM3"/>
<evidence type="ECO:0000313" key="13">
    <source>
        <dbReference type="Proteomes" id="UP000184295"/>
    </source>
</evidence>
<dbReference type="InterPro" id="IPR013751">
    <property type="entry name" value="ACP_syn_III_N"/>
</dbReference>
<evidence type="ECO:0000256" key="9">
    <source>
        <dbReference type="HAMAP-Rule" id="MF_01815"/>
    </source>
</evidence>
<comment type="subcellular location">
    <subcellularLocation>
        <location evidence="9">Cytoplasm</location>
    </subcellularLocation>
</comment>
<dbReference type="HAMAP" id="MF_01815">
    <property type="entry name" value="FabH"/>
    <property type="match status" value="1"/>
</dbReference>
<dbReference type="Proteomes" id="UP000184295">
    <property type="component" value="Unassembled WGS sequence"/>
</dbReference>
<feature type="active site" evidence="9">
    <location>
        <position position="233"/>
    </location>
</feature>
<comment type="catalytic activity">
    <reaction evidence="9">
        <text>malonyl-[ACP] + acetyl-CoA + H(+) = 3-oxobutanoyl-[ACP] + CO2 + CoA</text>
        <dbReference type="Rhea" id="RHEA:12080"/>
        <dbReference type="Rhea" id="RHEA-COMP:9623"/>
        <dbReference type="Rhea" id="RHEA-COMP:9625"/>
        <dbReference type="ChEBI" id="CHEBI:15378"/>
        <dbReference type="ChEBI" id="CHEBI:16526"/>
        <dbReference type="ChEBI" id="CHEBI:57287"/>
        <dbReference type="ChEBI" id="CHEBI:57288"/>
        <dbReference type="ChEBI" id="CHEBI:78449"/>
        <dbReference type="ChEBI" id="CHEBI:78450"/>
        <dbReference type="EC" id="2.3.1.180"/>
    </reaction>
</comment>
<dbReference type="Pfam" id="PF08545">
    <property type="entry name" value="ACP_syn_III"/>
    <property type="match status" value="1"/>
</dbReference>
<keyword evidence="7 9" id="KW-0275">Fatty acid biosynthesis</keyword>
<dbReference type="RefSeq" id="WP_072787907.1">
    <property type="nucleotide sequence ID" value="NZ_FQUL01000002.1"/>
</dbReference>
<keyword evidence="6 9" id="KW-0443">Lipid metabolism</keyword>
<accession>A0A1M4SDM3</accession>
<keyword evidence="13" id="KW-1185">Reference proteome</keyword>
<dbReference type="InterPro" id="IPR013747">
    <property type="entry name" value="ACP_syn_III_C"/>
</dbReference>
<dbReference type="InterPro" id="IPR016039">
    <property type="entry name" value="Thiolase-like"/>
</dbReference>
<name>A0A1M4SDM3_9ACTN</name>
<dbReference type="UniPathway" id="UPA00094"/>
<feature type="region of interest" description="ACP-binding" evidence="9">
    <location>
        <begin position="234"/>
        <end position="238"/>
    </location>
</feature>
<evidence type="ECO:0000256" key="2">
    <source>
        <dbReference type="ARBA" id="ARBA00022490"/>
    </source>
</evidence>
<dbReference type="CDD" id="cd00830">
    <property type="entry name" value="KAS_III"/>
    <property type="match status" value="1"/>
</dbReference>
<dbReference type="GO" id="GO:0005737">
    <property type="term" value="C:cytoplasm"/>
    <property type="evidence" value="ECO:0007669"/>
    <property type="project" value="UniProtKB-SubCell"/>
</dbReference>
<protein>
    <recommendedName>
        <fullName evidence="9">Beta-ketoacyl-[acyl-carrier-protein] synthase III</fullName>
        <shortName evidence="9">Beta-ketoacyl-ACP synthase III</shortName>
        <shortName evidence="9">KAS III</shortName>
        <ecNumber evidence="9">2.3.1.180</ecNumber>
    </recommendedName>
    <alternativeName>
        <fullName evidence="9">3-oxoacyl-[acyl-carrier-protein] synthase 3</fullName>
    </alternativeName>
    <alternativeName>
        <fullName evidence="9">3-oxoacyl-[acyl-carrier-protein] synthase III</fullName>
    </alternativeName>
</protein>
<organism evidence="12 13">
    <name type="scientific">Ferrithrix thermotolerans DSM 19514</name>
    <dbReference type="NCBI Taxonomy" id="1121881"/>
    <lineage>
        <taxon>Bacteria</taxon>
        <taxon>Bacillati</taxon>
        <taxon>Actinomycetota</taxon>
        <taxon>Acidimicrobiia</taxon>
        <taxon>Acidimicrobiales</taxon>
        <taxon>Acidimicrobiaceae</taxon>
        <taxon>Ferrithrix</taxon>
    </lineage>
</organism>
<dbReference type="GO" id="GO:0044550">
    <property type="term" value="P:secondary metabolite biosynthetic process"/>
    <property type="evidence" value="ECO:0007669"/>
    <property type="project" value="TreeGrafter"/>
</dbReference>
<dbReference type="NCBIfam" id="NF006829">
    <property type="entry name" value="PRK09352.1"/>
    <property type="match status" value="1"/>
</dbReference>
<evidence type="ECO:0000256" key="5">
    <source>
        <dbReference type="ARBA" id="ARBA00022832"/>
    </source>
</evidence>
<dbReference type="InterPro" id="IPR004655">
    <property type="entry name" value="FabH"/>
</dbReference>
<dbReference type="GO" id="GO:0006633">
    <property type="term" value="P:fatty acid biosynthetic process"/>
    <property type="evidence" value="ECO:0007669"/>
    <property type="project" value="UniProtKB-UniRule"/>
</dbReference>
<keyword evidence="2 9" id="KW-0963">Cytoplasm</keyword>
<keyword evidence="4 9" id="KW-0808">Transferase</keyword>
<proteinExistence type="inferred from homology"/>
<dbReference type="Gene3D" id="3.40.47.10">
    <property type="match status" value="1"/>
</dbReference>
<keyword evidence="3 9" id="KW-0444">Lipid biosynthesis</keyword>
<keyword evidence="5 9" id="KW-0276">Fatty acid metabolism</keyword>
<evidence type="ECO:0000256" key="7">
    <source>
        <dbReference type="ARBA" id="ARBA00023160"/>
    </source>
</evidence>
<dbReference type="SUPFAM" id="SSF53901">
    <property type="entry name" value="Thiolase-like"/>
    <property type="match status" value="1"/>
</dbReference>
<gene>
    <name evidence="9" type="primary">fabH</name>
    <name evidence="12" type="ORF">SAMN02745225_00226</name>
</gene>
<evidence type="ECO:0000256" key="1">
    <source>
        <dbReference type="ARBA" id="ARBA00008642"/>
    </source>
</evidence>
<keyword evidence="9" id="KW-0511">Multifunctional enzyme</keyword>
<dbReference type="GO" id="GO:0004315">
    <property type="term" value="F:3-oxoacyl-[acyl-carrier-protein] synthase activity"/>
    <property type="evidence" value="ECO:0007669"/>
    <property type="project" value="InterPro"/>
</dbReference>
<reference evidence="13" key="1">
    <citation type="submission" date="2016-11" db="EMBL/GenBank/DDBJ databases">
        <authorList>
            <person name="Varghese N."/>
            <person name="Submissions S."/>
        </authorList>
    </citation>
    <scope>NUCLEOTIDE SEQUENCE [LARGE SCALE GENOMIC DNA]</scope>
    <source>
        <strain evidence="13">DSM 19514</strain>
    </source>
</reference>
<evidence type="ECO:0000256" key="3">
    <source>
        <dbReference type="ARBA" id="ARBA00022516"/>
    </source>
</evidence>
<evidence type="ECO:0000259" key="11">
    <source>
        <dbReference type="Pfam" id="PF08545"/>
    </source>
</evidence>
<sequence>MAKGSKIIGVGSALPTQVVTNADFERRLETSDRWITERTGIRERRMGGTTSELAVEAGIEAIKSAGLAPSDIDFLILSTTTPDQTVPATSAVVSDKIGTAGGAMDLNAACAGYVYALVVANSLIVTGQHRVLVIGSDTLSRITDQNDRSTAVLFADGAGAVVLEATETPSLLGWDLGIDGSAQPILYCDHGGYMKMEGREVFKRAVRAMVDSANKAMEMAGVEARDISLVVPHQANIRIIEAANERLGIDMAKTAIVLDKTGNTSSGSVPLALHDAITKQMIQPGELILFSGFGAGMTWASAVMRWEDQLV</sequence>
<comment type="similarity">
    <text evidence="1 9">Belongs to the thiolase-like superfamily. FabH family.</text>
</comment>
<dbReference type="OrthoDB" id="9815506at2"/>
<feature type="active site" evidence="9">
    <location>
        <position position="110"/>
    </location>
</feature>
<dbReference type="STRING" id="1121881.SAMN02745225_00226"/>
<dbReference type="GO" id="GO:0033818">
    <property type="term" value="F:beta-ketoacyl-acyl-carrier-protein synthase III activity"/>
    <property type="evidence" value="ECO:0007669"/>
    <property type="project" value="UniProtKB-UniRule"/>
</dbReference>
<dbReference type="EC" id="2.3.1.180" evidence="9"/>
<comment type="pathway">
    <text evidence="9">Lipid metabolism; fatty acid biosynthesis.</text>
</comment>